<name>K2JNV5_9GAMM</name>
<sequence>MLCAVLWLSGCATDPAYSWRASQGQKLEQVLVWVASQDGSNRSALTAELTERLKAQGVNAVAGDQALEELVKGGRAMPLMADLRSRHLSHVLLVSEQRHNANGLAPERFAPLWVVYPALYRASEELSQSSQNPLAGWQMNLYDVASSRMVWASQVEQGTEGLMAQLAYANHL</sequence>
<proteinExistence type="predicted"/>
<dbReference type="EMBL" id="AMRI01000005">
    <property type="protein sequence ID" value="EKE76167.1"/>
    <property type="molecule type" value="Genomic_DNA"/>
</dbReference>
<dbReference type="Proteomes" id="UP000006755">
    <property type="component" value="Unassembled WGS sequence"/>
</dbReference>
<dbReference type="AlphaFoldDB" id="K2JNV5"/>
<protein>
    <submittedName>
        <fullName evidence="1">Uncharacterized protein</fullName>
    </submittedName>
</protein>
<organism evidence="1 2">
    <name type="scientific">Gallaecimonas xiamenensis 3-C-1</name>
    <dbReference type="NCBI Taxonomy" id="745411"/>
    <lineage>
        <taxon>Bacteria</taxon>
        <taxon>Pseudomonadati</taxon>
        <taxon>Pseudomonadota</taxon>
        <taxon>Gammaproteobacteria</taxon>
        <taxon>Enterobacterales</taxon>
        <taxon>Gallaecimonadaceae</taxon>
        <taxon>Gallaecimonas</taxon>
    </lineage>
</organism>
<dbReference type="STRING" id="745411.B3C1_04645"/>
<accession>K2JNV5</accession>
<evidence type="ECO:0000313" key="1">
    <source>
        <dbReference type="EMBL" id="EKE76167.1"/>
    </source>
</evidence>
<comment type="caution">
    <text evidence="1">The sequence shown here is derived from an EMBL/GenBank/DDBJ whole genome shotgun (WGS) entry which is preliminary data.</text>
</comment>
<keyword evidence="2" id="KW-1185">Reference proteome</keyword>
<gene>
    <name evidence="1" type="ORF">B3C1_04645</name>
</gene>
<reference evidence="1 2" key="1">
    <citation type="journal article" date="2012" name="J. Bacteriol.">
        <title>Genome Sequence of Gallaecimonas xiamenensis Type Strain 3-C-1.</title>
        <authorList>
            <person name="Lai Q."/>
            <person name="Wang L."/>
            <person name="Wang W."/>
            <person name="Shao Z."/>
        </authorList>
    </citation>
    <scope>NUCLEOTIDE SEQUENCE [LARGE SCALE GENOMIC DNA]</scope>
    <source>
        <strain evidence="1 2">3-C-1</strain>
    </source>
</reference>
<evidence type="ECO:0000313" key="2">
    <source>
        <dbReference type="Proteomes" id="UP000006755"/>
    </source>
</evidence>